<feature type="non-terminal residue" evidence="4">
    <location>
        <position position="183"/>
    </location>
</feature>
<organism evidence="4">
    <name type="scientific">marine metagenome</name>
    <dbReference type="NCBI Taxonomy" id="408172"/>
    <lineage>
        <taxon>unclassified sequences</taxon>
        <taxon>metagenomes</taxon>
        <taxon>ecological metagenomes</taxon>
    </lineage>
</organism>
<gene>
    <name evidence="4" type="ORF">METZ01_LOCUS435371</name>
</gene>
<dbReference type="Pfam" id="PF02548">
    <property type="entry name" value="Pantoate_transf"/>
    <property type="match status" value="1"/>
</dbReference>
<dbReference type="PANTHER" id="PTHR20881:SF0">
    <property type="entry name" value="3-METHYL-2-OXOBUTANOATE HYDROXYMETHYLTRANSFERASE"/>
    <property type="match status" value="1"/>
</dbReference>
<dbReference type="SUPFAM" id="SSF51621">
    <property type="entry name" value="Phosphoenolpyruvate/pyruvate domain"/>
    <property type="match status" value="1"/>
</dbReference>
<evidence type="ECO:0000313" key="4">
    <source>
        <dbReference type="EMBL" id="SVD82517.1"/>
    </source>
</evidence>
<protein>
    <recommendedName>
        <fullName evidence="2">3-methyl-2-oxobutanoate hydroxymethyltransferase</fullName>
        <ecNumber evidence="2">2.1.2.11</ecNumber>
    </recommendedName>
</protein>
<dbReference type="GO" id="GO:0000287">
    <property type="term" value="F:magnesium ion binding"/>
    <property type="evidence" value="ECO:0007669"/>
    <property type="project" value="TreeGrafter"/>
</dbReference>
<evidence type="ECO:0000256" key="2">
    <source>
        <dbReference type="ARBA" id="ARBA00012618"/>
    </source>
</evidence>
<name>A0A382YGS8_9ZZZZ</name>
<dbReference type="PANTHER" id="PTHR20881">
    <property type="entry name" value="3-METHYL-2-OXOBUTANOATE HYDROXYMETHYLTRANSFERASE"/>
    <property type="match status" value="1"/>
</dbReference>
<sequence>MKKTVNSIRKTKISGQKIVMLTAYDYPTALILNQAEIDIILVGDTLGMVVLGYETTRDVTITDMIHHTSAVKRGNETCLIVSDLPYQSDKTSDLAVENAKQLVSTGADAVKIEGNKTEIIGAIINEGIPVMGHVGLLPQTTETFRVRGRKEREANQILEDAISLERAGCFAVVLECIPNPVAE</sequence>
<dbReference type="EMBL" id="UINC01175735">
    <property type="protein sequence ID" value="SVD82517.1"/>
    <property type="molecule type" value="Genomic_DNA"/>
</dbReference>
<dbReference type="EC" id="2.1.2.11" evidence="2"/>
<dbReference type="InterPro" id="IPR040442">
    <property type="entry name" value="Pyrv_kinase-like_dom_sf"/>
</dbReference>
<keyword evidence="3" id="KW-0808">Transferase</keyword>
<dbReference type="GO" id="GO:0015940">
    <property type="term" value="P:pantothenate biosynthetic process"/>
    <property type="evidence" value="ECO:0007669"/>
    <property type="project" value="InterPro"/>
</dbReference>
<proteinExistence type="inferred from homology"/>
<dbReference type="AlphaFoldDB" id="A0A382YGS8"/>
<dbReference type="GO" id="GO:0003864">
    <property type="term" value="F:3-methyl-2-oxobutanoate hydroxymethyltransferase activity"/>
    <property type="evidence" value="ECO:0007669"/>
    <property type="project" value="UniProtKB-EC"/>
</dbReference>
<dbReference type="InterPro" id="IPR003700">
    <property type="entry name" value="Pantoate_hydroxy_MeTrfase"/>
</dbReference>
<reference evidence="4" key="1">
    <citation type="submission" date="2018-05" db="EMBL/GenBank/DDBJ databases">
        <authorList>
            <person name="Lanie J.A."/>
            <person name="Ng W.-L."/>
            <person name="Kazmierczak K.M."/>
            <person name="Andrzejewski T.M."/>
            <person name="Davidsen T.M."/>
            <person name="Wayne K.J."/>
            <person name="Tettelin H."/>
            <person name="Glass J.I."/>
            <person name="Rusch D."/>
            <person name="Podicherti R."/>
            <person name="Tsui H.-C.T."/>
            <person name="Winkler M.E."/>
        </authorList>
    </citation>
    <scope>NUCLEOTIDE SEQUENCE</scope>
</reference>
<dbReference type="InterPro" id="IPR015813">
    <property type="entry name" value="Pyrv/PenolPyrv_kinase-like_dom"/>
</dbReference>
<comment type="similarity">
    <text evidence="1">Belongs to the PanB family.</text>
</comment>
<dbReference type="Gene3D" id="3.20.20.60">
    <property type="entry name" value="Phosphoenolpyruvate-binding domains"/>
    <property type="match status" value="1"/>
</dbReference>
<evidence type="ECO:0000256" key="3">
    <source>
        <dbReference type="ARBA" id="ARBA00022679"/>
    </source>
</evidence>
<evidence type="ECO:0000256" key="1">
    <source>
        <dbReference type="ARBA" id="ARBA00008676"/>
    </source>
</evidence>
<dbReference type="GO" id="GO:0005739">
    <property type="term" value="C:mitochondrion"/>
    <property type="evidence" value="ECO:0007669"/>
    <property type="project" value="TreeGrafter"/>
</dbReference>
<accession>A0A382YGS8</accession>